<dbReference type="EMBL" id="CACVAQ010000423">
    <property type="protein sequence ID" value="CAA6828147.1"/>
    <property type="molecule type" value="Genomic_DNA"/>
</dbReference>
<name>A0A6S6UGD2_9BACT</name>
<sequence>MIKFYQVLGLIIAIGLSGCIKDNNPSRPAYVYIENVFFEADTLLGEGSSSSNITDVWVSVDGQQLGANTMPALFPVILDENFSSNSIRISAGIKDNGITNTRTIYPFYDPYIETVNLEAGKIDTFRPTLKYPSNANIIIVEDFEDPNQPIFTDELDGNPNTEMLTQMDEVFEGNYSGSVILDSANLDCTVATSVRYYNLSNISATAVYLEMDFKTNTPFQVGIIAHYGPSDTEVLYKGGVNATTGWKKIYFNLTEEVFGSNATEYSVVIRALKYATVAQPEIYVDNIKLVHF</sequence>
<dbReference type="Gene3D" id="2.60.120.430">
    <property type="entry name" value="Galactose-binding lectin"/>
    <property type="match status" value="1"/>
</dbReference>
<gene>
    <name evidence="1" type="ORF">HELGO_WM22310</name>
</gene>
<protein>
    <submittedName>
        <fullName evidence="1">Uncharacterized protein</fullName>
    </submittedName>
</protein>
<dbReference type="AlphaFoldDB" id="A0A6S6UGD2"/>
<evidence type="ECO:0000313" key="1">
    <source>
        <dbReference type="EMBL" id="CAA6828147.1"/>
    </source>
</evidence>
<dbReference type="PROSITE" id="PS51257">
    <property type="entry name" value="PROKAR_LIPOPROTEIN"/>
    <property type="match status" value="1"/>
</dbReference>
<proteinExistence type="predicted"/>
<accession>A0A6S6UGD2</accession>
<organism evidence="1">
    <name type="scientific">uncultured Aureispira sp</name>
    <dbReference type="NCBI Taxonomy" id="1331704"/>
    <lineage>
        <taxon>Bacteria</taxon>
        <taxon>Pseudomonadati</taxon>
        <taxon>Bacteroidota</taxon>
        <taxon>Saprospiria</taxon>
        <taxon>Saprospirales</taxon>
        <taxon>Saprospiraceae</taxon>
        <taxon>Aureispira</taxon>
        <taxon>environmental samples</taxon>
    </lineage>
</organism>
<reference evidence="1" key="1">
    <citation type="submission" date="2020-01" db="EMBL/GenBank/DDBJ databases">
        <authorList>
            <person name="Meier V. D."/>
            <person name="Meier V D."/>
        </authorList>
    </citation>
    <scope>NUCLEOTIDE SEQUENCE</scope>
    <source>
        <strain evidence="1">HLG_WM_MAG_10</strain>
    </source>
</reference>